<keyword evidence="3" id="KW-0131">Cell cycle</keyword>
<dbReference type="OrthoDB" id="329563at2759"/>
<dbReference type="PANTHER" id="PTHR12558">
    <property type="entry name" value="CELL DIVISION CYCLE 16,23,27"/>
    <property type="match status" value="1"/>
</dbReference>
<dbReference type="GO" id="GO:0007091">
    <property type="term" value="P:metaphase/anaphase transition of mitotic cell cycle"/>
    <property type="evidence" value="ECO:0007669"/>
    <property type="project" value="TreeGrafter"/>
</dbReference>
<evidence type="ECO:0000313" key="9">
    <source>
        <dbReference type="RefSeq" id="XP_021300584.1"/>
    </source>
</evidence>
<keyword evidence="5" id="KW-0539">Nucleus</keyword>
<dbReference type="Pfam" id="PF00515">
    <property type="entry name" value="TPR_1"/>
    <property type="match status" value="1"/>
</dbReference>
<dbReference type="AlphaFoldDB" id="A0A6J1BQP7"/>
<proteinExistence type="inferred from homology"/>
<dbReference type="GO" id="GO:0016567">
    <property type="term" value="P:protein ubiquitination"/>
    <property type="evidence" value="ECO:0007669"/>
    <property type="project" value="TreeGrafter"/>
</dbReference>
<comment type="subcellular location">
    <subcellularLocation>
        <location evidence="1">Nucleus</location>
    </subcellularLocation>
</comment>
<gene>
    <name evidence="9" type="primary">LOC110428991</name>
</gene>
<dbReference type="SUPFAM" id="SSF48452">
    <property type="entry name" value="TPR-like"/>
    <property type="match status" value="1"/>
</dbReference>
<keyword evidence="8" id="KW-1185">Reference proteome</keyword>
<accession>A0A6J1BQP7</accession>
<dbReference type="Pfam" id="PF13432">
    <property type="entry name" value="TPR_16"/>
    <property type="match status" value="1"/>
</dbReference>
<keyword evidence="4 7" id="KW-0802">TPR repeat</keyword>
<dbReference type="GO" id="GO:0005737">
    <property type="term" value="C:cytoplasm"/>
    <property type="evidence" value="ECO:0007669"/>
    <property type="project" value="TreeGrafter"/>
</dbReference>
<evidence type="ECO:0000256" key="2">
    <source>
        <dbReference type="ARBA" id="ARBA00022737"/>
    </source>
</evidence>
<feature type="repeat" description="TPR" evidence="7">
    <location>
        <begin position="66"/>
        <end position="99"/>
    </location>
</feature>
<dbReference type="Proteomes" id="UP000504621">
    <property type="component" value="Unplaced"/>
</dbReference>
<organism evidence="8 9">
    <name type="scientific">Herrania umbratica</name>
    <dbReference type="NCBI Taxonomy" id="108875"/>
    <lineage>
        <taxon>Eukaryota</taxon>
        <taxon>Viridiplantae</taxon>
        <taxon>Streptophyta</taxon>
        <taxon>Embryophyta</taxon>
        <taxon>Tracheophyta</taxon>
        <taxon>Spermatophyta</taxon>
        <taxon>Magnoliopsida</taxon>
        <taxon>eudicotyledons</taxon>
        <taxon>Gunneridae</taxon>
        <taxon>Pentapetalae</taxon>
        <taxon>rosids</taxon>
        <taxon>malvids</taxon>
        <taxon>Malvales</taxon>
        <taxon>Malvaceae</taxon>
        <taxon>Byttnerioideae</taxon>
        <taxon>Herrania</taxon>
    </lineage>
</organism>
<reference evidence="9" key="1">
    <citation type="submission" date="2025-08" db="UniProtKB">
        <authorList>
            <consortium name="RefSeq"/>
        </authorList>
    </citation>
    <scope>IDENTIFICATION</scope>
    <source>
        <tissue evidence="9">Leaf</tissue>
    </source>
</reference>
<dbReference type="GeneID" id="110428991"/>
<evidence type="ECO:0000256" key="7">
    <source>
        <dbReference type="PROSITE-ProRule" id="PRU00339"/>
    </source>
</evidence>
<dbReference type="SMART" id="SM00028">
    <property type="entry name" value="TPR"/>
    <property type="match status" value="3"/>
</dbReference>
<dbReference type="PROSITE" id="PS50005">
    <property type="entry name" value="TPR"/>
    <property type="match status" value="3"/>
</dbReference>
<evidence type="ECO:0000256" key="3">
    <source>
        <dbReference type="ARBA" id="ARBA00022776"/>
    </source>
</evidence>
<feature type="repeat" description="TPR" evidence="7">
    <location>
        <begin position="32"/>
        <end position="65"/>
    </location>
</feature>
<dbReference type="Gene3D" id="1.25.40.10">
    <property type="entry name" value="Tetratricopeptide repeat domain"/>
    <property type="match status" value="1"/>
</dbReference>
<dbReference type="PROSITE" id="PS50293">
    <property type="entry name" value="TPR_REGION"/>
    <property type="match status" value="1"/>
</dbReference>
<dbReference type="RefSeq" id="XP_021300584.1">
    <property type="nucleotide sequence ID" value="XM_021444909.1"/>
</dbReference>
<evidence type="ECO:0000256" key="6">
    <source>
        <dbReference type="ARBA" id="ARBA00038210"/>
    </source>
</evidence>
<evidence type="ECO:0000256" key="1">
    <source>
        <dbReference type="ARBA" id="ARBA00004123"/>
    </source>
</evidence>
<evidence type="ECO:0000256" key="5">
    <source>
        <dbReference type="ARBA" id="ARBA00023242"/>
    </source>
</evidence>
<dbReference type="InterPro" id="IPR019734">
    <property type="entry name" value="TPR_rpt"/>
</dbReference>
<dbReference type="GO" id="GO:0031145">
    <property type="term" value="P:anaphase-promoting complex-dependent catabolic process"/>
    <property type="evidence" value="ECO:0007669"/>
    <property type="project" value="TreeGrafter"/>
</dbReference>
<dbReference type="FunFam" id="1.25.40.10:FF:000018">
    <property type="entry name" value="Cell division cycle protein 27 homolog B"/>
    <property type="match status" value="1"/>
</dbReference>
<keyword evidence="3" id="KW-0498">Mitosis</keyword>
<keyword evidence="3" id="KW-0132">Cell division</keyword>
<sequence length="159" mass="18963">MDVYSTVLYHLKEDMKLKYLAQELISVDRFAPQSWCAIGNCYSLQKDHETALKSFRRAVQLNSRFAYAHTLSGHEHVTMEDYRDGVECYQRALRVDARHYKSWYGLGMIYLRQEKFEFAVHHFRQAYQINPHSSVIMYYLGTTLEALKVWPIICYHFYT</sequence>
<feature type="repeat" description="TPR" evidence="7">
    <location>
        <begin position="100"/>
        <end position="133"/>
    </location>
</feature>
<keyword evidence="2" id="KW-0677">Repeat</keyword>
<name>A0A6J1BQP7_9ROSI</name>
<protein>
    <submittedName>
        <fullName evidence="9">Cell division cycle protein 27 homolog B-like</fullName>
    </submittedName>
</protein>
<dbReference type="GO" id="GO:0051301">
    <property type="term" value="P:cell division"/>
    <property type="evidence" value="ECO:0007669"/>
    <property type="project" value="TreeGrafter"/>
</dbReference>
<comment type="similarity">
    <text evidence="6">Belongs to the APC3/CDC27 family.</text>
</comment>
<evidence type="ECO:0000313" key="8">
    <source>
        <dbReference type="Proteomes" id="UP000504621"/>
    </source>
</evidence>
<dbReference type="InterPro" id="IPR011990">
    <property type="entry name" value="TPR-like_helical_dom_sf"/>
</dbReference>
<evidence type="ECO:0000256" key="4">
    <source>
        <dbReference type="ARBA" id="ARBA00022803"/>
    </source>
</evidence>
<dbReference type="GO" id="GO:0005680">
    <property type="term" value="C:anaphase-promoting complex"/>
    <property type="evidence" value="ECO:0007669"/>
    <property type="project" value="UniProtKB-ARBA"/>
</dbReference>
<dbReference type="PANTHER" id="PTHR12558:SF25">
    <property type="entry name" value="CELL DIVISION CYCLE PROTEIN 27 HOMOLOG B-LIKE"/>
    <property type="match status" value="1"/>
</dbReference>